<dbReference type="InterPro" id="IPR054593">
    <property type="entry name" value="Beta-mannosidase-like_N2"/>
</dbReference>
<protein>
    <submittedName>
        <fullName evidence="4">Glycosyl hydrolase</fullName>
    </submittedName>
</protein>
<dbReference type="Gene3D" id="2.60.120.260">
    <property type="entry name" value="Galactose-binding domain-like"/>
    <property type="match status" value="1"/>
</dbReference>
<dbReference type="Proteomes" id="UP001378956">
    <property type="component" value="Unassembled WGS sequence"/>
</dbReference>
<keyword evidence="5" id="KW-1185">Reference proteome</keyword>
<evidence type="ECO:0000256" key="2">
    <source>
        <dbReference type="ARBA" id="ARBA00022801"/>
    </source>
</evidence>
<dbReference type="InterPro" id="IPR029062">
    <property type="entry name" value="Class_I_gatase-like"/>
</dbReference>
<dbReference type="PANTHER" id="PTHR43817:SF1">
    <property type="entry name" value="HYDROLASE, FAMILY 43, PUTATIVE (AFU_ORTHOLOGUE AFUA_3G01660)-RELATED"/>
    <property type="match status" value="1"/>
</dbReference>
<dbReference type="RefSeq" id="WP_337717763.1">
    <property type="nucleotide sequence ID" value="NZ_JBBEUB010000010.1"/>
</dbReference>
<comment type="caution">
    <text evidence="4">The sequence shown here is derived from an EMBL/GenBank/DDBJ whole genome shotgun (WGS) entry which is preliminary data.</text>
</comment>
<dbReference type="Gene3D" id="3.40.50.880">
    <property type="match status" value="1"/>
</dbReference>
<name>A0ABU8NUM4_9SPHI</name>
<dbReference type="EMBL" id="JBBEUB010000010">
    <property type="protein sequence ID" value="MEJ2905192.1"/>
    <property type="molecule type" value="Genomic_DNA"/>
</dbReference>
<evidence type="ECO:0000313" key="4">
    <source>
        <dbReference type="EMBL" id="MEJ2905192.1"/>
    </source>
</evidence>
<organism evidence="4 5">
    <name type="scientific">Pedobacter panaciterrae</name>
    <dbReference type="NCBI Taxonomy" id="363849"/>
    <lineage>
        <taxon>Bacteria</taxon>
        <taxon>Pseudomonadati</taxon>
        <taxon>Bacteroidota</taxon>
        <taxon>Sphingobacteriia</taxon>
        <taxon>Sphingobacteriales</taxon>
        <taxon>Sphingobacteriaceae</taxon>
        <taxon>Pedobacter</taxon>
    </lineage>
</organism>
<evidence type="ECO:0000259" key="3">
    <source>
        <dbReference type="Pfam" id="PF22666"/>
    </source>
</evidence>
<evidence type="ECO:0000256" key="1">
    <source>
        <dbReference type="ARBA" id="ARBA00022729"/>
    </source>
</evidence>
<dbReference type="Pfam" id="PF17132">
    <property type="entry name" value="Glyco_hydro_106"/>
    <property type="match status" value="1"/>
</dbReference>
<feature type="domain" description="Beta-mannosidase-like galactose-binding" evidence="3">
    <location>
        <begin position="987"/>
        <end position="1066"/>
    </location>
</feature>
<gene>
    <name evidence="4" type="ORF">WAE58_22290</name>
</gene>
<dbReference type="Pfam" id="PF22666">
    <property type="entry name" value="Glyco_hydro_2_N2"/>
    <property type="match status" value="1"/>
</dbReference>
<evidence type="ECO:0000313" key="5">
    <source>
        <dbReference type="Proteomes" id="UP001378956"/>
    </source>
</evidence>
<dbReference type="GO" id="GO:0016787">
    <property type="term" value="F:hydrolase activity"/>
    <property type="evidence" value="ECO:0007669"/>
    <property type="project" value="UniProtKB-KW"/>
</dbReference>
<accession>A0ABU8NUM4</accession>
<dbReference type="PANTHER" id="PTHR43817">
    <property type="entry name" value="GLYCOSYL HYDROLASE"/>
    <property type="match status" value="1"/>
</dbReference>
<sequence>MYNRPILTTQNVKYILGILLSITYSISATAQLAKVPFVPSQQEINRPFGKQDESSFLKPSKVYYPETWFHYIGGNVSKEGITRDLEAIARSGISGIQLFHGQFGGQWPGVSPQITSLSAHWDDAVKHTAQECRRLGLRFSMNNCPGWATSGGPWITPANAMRNLIWNRTDVVGGKTINQVLPIPEPSTEEWRDYKDITVLAFPTPVGDTGKPLIPQSVNSNTSFKWEPYFAGEAKDPIRLAPAAPAKPYWVEVEFPDATALRSVEFSCVQAFNHGQSYEPGVAIAIQGILADGKIKDILRAEMPQANWQDDRPITFACSELAGVKKYRISISNKYDMALSSLRLFSAARKNSWESEAAWTLRSLDRAGQNPKQSPEAFVKPDQILDISDKMAADGNLNWQAPKGNWTILRLGHVNSGKRNGPAPAEGTGWEANKFSKSGADAHFAGYIGRLSGANGPLAGGLLNGMLIDSWECHTQSWTQDMEPEFKRVSSYQLRKWLPALFGYVIKDHETTARFLTDWRKTLNDLLTNNYYGRMSSLAKENGLSVTYETGPGDVVPADIMEYFKFADVPMCEFWQPMSDGFVGSINFKPIKPTASAARMYGKPRVAAESFTNISLSWDEHLDMLKEVANINSVQGVSHYVFHTYTHNPQTPFLAPGSSFGAGIGTPFLRGQTWWQYMPDFTDYLSRCTYMLERGKPVSDVLWYLGDETNHKPDQNAAFPEGYKYDYCNPDVLLNRLKVENGMVVTPEGIRYRVLWLPDAPRMLPQTLEKIQSLVRNGATVVGNAPEGLATLTGGDAAKQRFNAAVKDLWGGAGKGLRKVGKGHVISDMTIDQALITLKIAPDVTGGDALWAHRSIEGADWYFVTAPKGKGFSGELSFRAKGEVELWDPVTGTSKPAESQPNADRTTVKLNLAQGGSCFVVFRKKESTGVAVKFKATEAVATLPISGLWKLAFPTGWGAPEALEITELKPWKDLDISAEGKAFSGTATYTTTFNIDKTAPDLEYVLDLGKVDMAAVVSLNGKEVGKLWAAPYRINLKDFIKQGQNTLSVQVTSTWFNRLAFDAGQPEDKRKTWTIAGPGKGSALRVSGLLGPVKLDVQK</sequence>
<keyword evidence="2 4" id="KW-0378">Hydrolase</keyword>
<keyword evidence="1" id="KW-0732">Signal</keyword>
<proteinExistence type="predicted"/>
<dbReference type="SUPFAM" id="SSF49785">
    <property type="entry name" value="Galactose-binding domain-like"/>
    <property type="match status" value="1"/>
</dbReference>
<dbReference type="CDD" id="cd03143">
    <property type="entry name" value="A4_beta-galactosidase_middle_domain"/>
    <property type="match status" value="1"/>
</dbReference>
<dbReference type="InterPro" id="IPR008979">
    <property type="entry name" value="Galactose-bd-like_sf"/>
</dbReference>
<dbReference type="NCBIfam" id="NF045579">
    <property type="entry name" value="rhamnoside_JR"/>
    <property type="match status" value="1"/>
</dbReference>
<reference evidence="4 5" key="1">
    <citation type="submission" date="2024-03" db="EMBL/GenBank/DDBJ databases">
        <title>Sequence of Lycoming College Course Isolates.</title>
        <authorList>
            <person name="Plotts O."/>
            <person name="Newman J."/>
        </authorList>
    </citation>
    <scope>NUCLEOTIDE SEQUENCE [LARGE SCALE GENOMIC DNA]</scope>
    <source>
        <strain evidence="4 5">CJB-3</strain>
    </source>
</reference>